<dbReference type="SUPFAM" id="SSF58104">
    <property type="entry name" value="Methyl-accepting chemotaxis protein (MCP) signaling domain"/>
    <property type="match status" value="1"/>
</dbReference>
<feature type="domain" description="HAMP" evidence="6">
    <location>
        <begin position="95"/>
        <end position="149"/>
    </location>
</feature>
<dbReference type="InterPro" id="IPR004090">
    <property type="entry name" value="Chemotax_Me-accpt_rcpt"/>
</dbReference>
<dbReference type="PROSITE" id="PS50111">
    <property type="entry name" value="CHEMOTAXIS_TRANSDUC_2"/>
    <property type="match status" value="1"/>
</dbReference>
<dbReference type="CDD" id="cd06225">
    <property type="entry name" value="HAMP"/>
    <property type="match status" value="1"/>
</dbReference>
<dbReference type="AlphaFoldDB" id="A0A4R7B8R1"/>
<dbReference type="GO" id="GO:0016020">
    <property type="term" value="C:membrane"/>
    <property type="evidence" value="ECO:0007669"/>
    <property type="project" value="InterPro"/>
</dbReference>
<organism evidence="7 8">
    <name type="scientific">Paludibacterium purpuratum</name>
    <dbReference type="NCBI Taxonomy" id="1144873"/>
    <lineage>
        <taxon>Bacteria</taxon>
        <taxon>Pseudomonadati</taxon>
        <taxon>Pseudomonadota</taxon>
        <taxon>Betaproteobacteria</taxon>
        <taxon>Neisseriales</taxon>
        <taxon>Chromobacteriaceae</taxon>
        <taxon>Paludibacterium</taxon>
    </lineage>
</organism>
<proteinExistence type="inferred from homology"/>
<keyword evidence="8" id="KW-1185">Reference proteome</keyword>
<gene>
    <name evidence="7" type="ORF">DFP86_106117</name>
</gene>
<dbReference type="GO" id="GO:0004888">
    <property type="term" value="F:transmembrane signaling receptor activity"/>
    <property type="evidence" value="ECO:0007669"/>
    <property type="project" value="InterPro"/>
</dbReference>
<dbReference type="SMART" id="SM00283">
    <property type="entry name" value="MA"/>
    <property type="match status" value="1"/>
</dbReference>
<accession>A0A4R7B8R1</accession>
<evidence type="ECO:0000256" key="2">
    <source>
        <dbReference type="ARBA" id="ARBA00029447"/>
    </source>
</evidence>
<keyword evidence="4" id="KW-0812">Transmembrane</keyword>
<protein>
    <submittedName>
        <fullName evidence="7">Methyl-accepting chemotaxis protein</fullName>
    </submittedName>
</protein>
<dbReference type="Pfam" id="PF00672">
    <property type="entry name" value="HAMP"/>
    <property type="match status" value="1"/>
</dbReference>
<dbReference type="CDD" id="cd11386">
    <property type="entry name" value="MCP_signal"/>
    <property type="match status" value="1"/>
</dbReference>
<dbReference type="InterPro" id="IPR004089">
    <property type="entry name" value="MCPsignal_dom"/>
</dbReference>
<dbReference type="GO" id="GO:0006935">
    <property type="term" value="P:chemotaxis"/>
    <property type="evidence" value="ECO:0007669"/>
    <property type="project" value="InterPro"/>
</dbReference>
<evidence type="ECO:0000256" key="1">
    <source>
        <dbReference type="ARBA" id="ARBA00023224"/>
    </source>
</evidence>
<feature type="transmembrane region" description="Helical" evidence="4">
    <location>
        <begin position="71"/>
        <end position="93"/>
    </location>
</feature>
<evidence type="ECO:0000259" key="6">
    <source>
        <dbReference type="PROSITE" id="PS50885"/>
    </source>
</evidence>
<evidence type="ECO:0000313" key="7">
    <source>
        <dbReference type="EMBL" id="TDR79977.1"/>
    </source>
</evidence>
<dbReference type="GO" id="GO:0007165">
    <property type="term" value="P:signal transduction"/>
    <property type="evidence" value="ECO:0007669"/>
    <property type="project" value="UniProtKB-KW"/>
</dbReference>
<feature type="domain" description="Methyl-accepting transducer" evidence="5">
    <location>
        <begin position="154"/>
        <end position="390"/>
    </location>
</feature>
<dbReference type="Proteomes" id="UP000295611">
    <property type="component" value="Unassembled WGS sequence"/>
</dbReference>
<feature type="transmembrane region" description="Helical" evidence="4">
    <location>
        <begin position="23"/>
        <end position="42"/>
    </location>
</feature>
<dbReference type="OrthoDB" id="2489132at2"/>
<evidence type="ECO:0000256" key="4">
    <source>
        <dbReference type="SAM" id="Phobius"/>
    </source>
</evidence>
<dbReference type="PROSITE" id="PS50885">
    <property type="entry name" value="HAMP"/>
    <property type="match status" value="1"/>
</dbReference>
<evidence type="ECO:0000259" key="5">
    <source>
        <dbReference type="PROSITE" id="PS50111"/>
    </source>
</evidence>
<dbReference type="InterPro" id="IPR003660">
    <property type="entry name" value="HAMP_dom"/>
</dbReference>
<dbReference type="Gene3D" id="1.10.287.950">
    <property type="entry name" value="Methyl-accepting chemotaxis protein"/>
    <property type="match status" value="1"/>
</dbReference>
<dbReference type="SMART" id="SM00304">
    <property type="entry name" value="HAMP"/>
    <property type="match status" value="1"/>
</dbReference>
<dbReference type="Pfam" id="PF00015">
    <property type="entry name" value="MCPsignal"/>
    <property type="match status" value="1"/>
</dbReference>
<evidence type="ECO:0000256" key="3">
    <source>
        <dbReference type="PROSITE-ProRule" id="PRU00284"/>
    </source>
</evidence>
<comment type="similarity">
    <text evidence="2">Belongs to the methyl-accepting chemotaxis (MCP) protein family.</text>
</comment>
<dbReference type="PANTHER" id="PTHR32089">
    <property type="entry name" value="METHYL-ACCEPTING CHEMOTAXIS PROTEIN MCPB"/>
    <property type="match status" value="1"/>
</dbReference>
<keyword evidence="1 3" id="KW-0807">Transducer</keyword>
<keyword evidence="4" id="KW-0472">Membrane</keyword>
<evidence type="ECO:0000313" key="8">
    <source>
        <dbReference type="Proteomes" id="UP000295611"/>
    </source>
</evidence>
<dbReference type="RefSeq" id="WP_133680242.1">
    <property type="nucleotide sequence ID" value="NZ_SNZP01000006.1"/>
</dbReference>
<reference evidence="7 8" key="1">
    <citation type="submission" date="2019-03" db="EMBL/GenBank/DDBJ databases">
        <title>Genomic Encyclopedia of Type Strains, Phase III (KMG-III): the genomes of soil and plant-associated and newly described type strains.</title>
        <authorList>
            <person name="Whitman W."/>
        </authorList>
    </citation>
    <scope>NUCLEOTIDE SEQUENCE [LARGE SCALE GENOMIC DNA]</scope>
    <source>
        <strain evidence="7 8">CECT 8976</strain>
    </source>
</reference>
<comment type="caution">
    <text evidence="7">The sequence shown here is derived from an EMBL/GenBank/DDBJ whole genome shotgun (WGS) entry which is preliminary data.</text>
</comment>
<dbReference type="EMBL" id="SNZP01000006">
    <property type="protein sequence ID" value="TDR79977.1"/>
    <property type="molecule type" value="Genomic_DNA"/>
</dbReference>
<dbReference type="PRINTS" id="PR00260">
    <property type="entry name" value="CHEMTRNSDUCR"/>
</dbReference>
<name>A0A4R7B8R1_9NEIS</name>
<sequence length="601" mass="66899">MAWFWRVYQFIEKTFWNSLGKKLASFLFISLFQLLLTLYLYWQLDSVRSALRAGPIGEAARQTLAGTVDSVLFWTWGFWLFCLVFIVAQIWYLRFLIVRPIRMIITIFNEIGDGEGDLSRNIPTVTFDEIRDLSLSYNRFVTKMREIISHVRLMSVRIALDSARTGKNVAESLGMAKEQDLCATRVHETSDESTRGVEQLTVQAHSISDTTQSNLAVARASFDELNLVAERIGVISEQVQHFNTTVEDLSQRSASIKSIVDLIQAISDQTNLLALNAAIEAARAGEAGRGFAVVADEVRKLAERVKVATNEISGNIEGMLTLVGNTEVETGEIRAGTTEASQVVARASQNFNAMIGDFERTADSLNHMVGTLDNLADSNRQINSHVSEIHSLGQDVKQRLDLTQHAANELAGDTEQVQELVSRFVVGEGPFDQMVNRARHAREELQRLLAQSQASGIDVFDQRYQPIPDTVPQKYATRYDKQLERALQGIYDGCAGDVPASRFCVMTDTNGYAPTHMSKASQPLTGKPEADLVNSRDKRIFNDPAGLKSARNTRPFLLHTYCRDTGEVLAEISLPVHVNGKHWGGLRLGFDPMALLQQSGQ</sequence>
<keyword evidence="4" id="KW-1133">Transmembrane helix</keyword>
<dbReference type="PANTHER" id="PTHR32089:SF112">
    <property type="entry name" value="LYSOZYME-LIKE PROTEIN-RELATED"/>
    <property type="match status" value="1"/>
</dbReference>